<proteinExistence type="predicted"/>
<dbReference type="OrthoDB" id="241638at2"/>
<dbReference type="EMBL" id="LUUB01000061">
    <property type="protein sequence ID" value="OAF08601.1"/>
    <property type="molecule type" value="Genomic_DNA"/>
</dbReference>
<dbReference type="Pfam" id="PF08450">
    <property type="entry name" value="SGL"/>
    <property type="match status" value="1"/>
</dbReference>
<feature type="domain" description="SMP-30/Gluconolactonase/LRE-like region" evidence="1">
    <location>
        <begin position="47"/>
        <end position="285"/>
    </location>
</feature>
<dbReference type="InterPro" id="IPR013658">
    <property type="entry name" value="SGL"/>
</dbReference>
<evidence type="ECO:0000313" key="2">
    <source>
        <dbReference type="EMBL" id="OAF08601.1"/>
    </source>
</evidence>
<comment type="caution">
    <text evidence="2">The sequence shown here is derived from an EMBL/GenBank/DDBJ whole genome shotgun (WGS) entry which is preliminary data.</text>
</comment>
<dbReference type="PANTHER" id="PTHR47572:SF5">
    <property type="entry name" value="BLR2277 PROTEIN"/>
    <property type="match status" value="1"/>
</dbReference>
<evidence type="ECO:0000259" key="1">
    <source>
        <dbReference type="Pfam" id="PF08450"/>
    </source>
</evidence>
<dbReference type="SUPFAM" id="SSF63829">
    <property type="entry name" value="Calcium-dependent phosphotriesterase"/>
    <property type="match status" value="1"/>
</dbReference>
<keyword evidence="3" id="KW-1185">Reference proteome</keyword>
<protein>
    <submittedName>
        <fullName evidence="2">Gluconolactonase</fullName>
    </submittedName>
</protein>
<organism evidence="2 3">
    <name type="scientific">Bradyrhizobium centrolobii</name>
    <dbReference type="NCBI Taxonomy" id="1505087"/>
    <lineage>
        <taxon>Bacteria</taxon>
        <taxon>Pseudomonadati</taxon>
        <taxon>Pseudomonadota</taxon>
        <taxon>Alphaproteobacteria</taxon>
        <taxon>Hyphomicrobiales</taxon>
        <taxon>Nitrobacteraceae</taxon>
        <taxon>Bradyrhizobium</taxon>
    </lineage>
</organism>
<name>A0A176YN52_9BRAD</name>
<reference evidence="2 3" key="1">
    <citation type="submission" date="2016-03" db="EMBL/GenBank/DDBJ databases">
        <title>Draft Genome Sequence of the Strain BR 10245 (Bradyrhizobium sp.) isolated from nodules of Centrolobium paraense.</title>
        <authorList>
            <person name="Simoes-Araujo J.L.Sr."/>
            <person name="Barauna A.C."/>
            <person name="Silva K."/>
            <person name="Zilli J.E."/>
        </authorList>
    </citation>
    <scope>NUCLEOTIDE SEQUENCE [LARGE SCALE GENOMIC DNA]</scope>
    <source>
        <strain evidence="2 3">BR 10245</strain>
    </source>
</reference>
<dbReference type="Gene3D" id="2.120.10.30">
    <property type="entry name" value="TolB, C-terminal domain"/>
    <property type="match status" value="1"/>
</dbReference>
<dbReference type="InterPro" id="IPR011042">
    <property type="entry name" value="6-blade_b-propeller_TolB-like"/>
</dbReference>
<dbReference type="InterPro" id="IPR051262">
    <property type="entry name" value="SMP-30/CGR1_Lactonase"/>
</dbReference>
<dbReference type="PANTHER" id="PTHR47572">
    <property type="entry name" value="LIPOPROTEIN-RELATED"/>
    <property type="match status" value="1"/>
</dbReference>
<evidence type="ECO:0000313" key="3">
    <source>
        <dbReference type="Proteomes" id="UP000076959"/>
    </source>
</evidence>
<dbReference type="STRING" id="1505087.AYJ54_14140"/>
<sequence length="310" mass="34463">MNFYPSPQLIKAEIYTEMPGKFRRTGVKSEWSTVNKVGQPPVDSFIEGLTLDHQGNLYVVDVPFGRLFRISADREWTQLAEWDGEPGGMALHPNGKFFITDYKQGLLTFDPATSKIEPFLGRRDSERFKGLNDLTFALNGDIYFTDQGQTGLQDPTGRVYRLRTNGQLDLLLSTGIRPNGLVLHPNETVLFVAMTRDNSVWRVPLFPDGTTGKVGRFASFYGVSGPDSIFIDEQANLFVPHASLGSVFVINPDGEPIARIVSPKGKTTTNAKFGSPDRKTVYITQSDTGAILKASWHVPGRRVYADAERK</sequence>
<accession>A0A176YN52</accession>
<dbReference type="Proteomes" id="UP000076959">
    <property type="component" value="Unassembled WGS sequence"/>
</dbReference>
<gene>
    <name evidence="2" type="ORF">AYJ54_14140</name>
</gene>
<dbReference type="AlphaFoldDB" id="A0A176YN52"/>